<evidence type="ECO:0000256" key="6">
    <source>
        <dbReference type="SAM" id="Phobius"/>
    </source>
</evidence>
<feature type="transmembrane region" description="Helical" evidence="6">
    <location>
        <begin position="37"/>
        <end position="64"/>
    </location>
</feature>
<keyword evidence="5 6" id="KW-0472">Membrane</keyword>
<dbReference type="AlphaFoldDB" id="A0A8T3VXF9"/>
<dbReference type="Proteomes" id="UP000732619">
    <property type="component" value="Unassembled WGS sequence"/>
</dbReference>
<feature type="transmembrane region" description="Helical" evidence="6">
    <location>
        <begin position="210"/>
        <end position="231"/>
    </location>
</feature>
<sequence length="354" mass="41063">MSISPKRILYLDEVRSLAIMLVVIGHVSRLFSYDFYSWLFCSGVFSLTRIGVPLFFTVSGSLLLTRKYEVKKFLEKRFKRVFLPFLFWIIVYIIAGILIWHYQPTITYFIDTAFGVQDYSRPFWFIWSLIGVYLLIPVIGSFIREEGMKGAEYLILITFILSILYTVGFFDYPQMKYNFRVIFNFFPVLGYFIMGSYIHNKQFKYSDKKMFAIGCIVFLIGIAGHFTKIYLKGLGGYGLAPIDFFDIFVILETIGLFTAFKYASTKWIKKDARMIRQTKLGEAIVLFSSCSFGIYFSHYILLQYLSTRGFLAPIVKTNAYLWLPVSSIIVIGLSWLLIFVMSKIPLLEIGSGRK</sequence>
<evidence type="ECO:0000313" key="8">
    <source>
        <dbReference type="EMBL" id="MBE6513118.1"/>
    </source>
</evidence>
<dbReference type="GO" id="GO:0005886">
    <property type="term" value="C:plasma membrane"/>
    <property type="evidence" value="ECO:0007669"/>
    <property type="project" value="UniProtKB-SubCell"/>
</dbReference>
<keyword evidence="3 6" id="KW-0812">Transmembrane</keyword>
<evidence type="ECO:0000256" key="3">
    <source>
        <dbReference type="ARBA" id="ARBA00022692"/>
    </source>
</evidence>
<evidence type="ECO:0000256" key="1">
    <source>
        <dbReference type="ARBA" id="ARBA00004651"/>
    </source>
</evidence>
<accession>A0A8T3VXF9</accession>
<organism evidence="8 9">
    <name type="scientific">Methanobrevibacter olleyae</name>
    <dbReference type="NCBI Taxonomy" id="294671"/>
    <lineage>
        <taxon>Archaea</taxon>
        <taxon>Methanobacteriati</taxon>
        <taxon>Methanobacteriota</taxon>
        <taxon>Methanomada group</taxon>
        <taxon>Methanobacteria</taxon>
        <taxon>Methanobacteriales</taxon>
        <taxon>Methanobacteriaceae</taxon>
        <taxon>Methanobrevibacter</taxon>
    </lineage>
</organism>
<feature type="transmembrane region" description="Helical" evidence="6">
    <location>
        <begin position="85"/>
        <end position="103"/>
    </location>
</feature>
<comment type="caution">
    <text evidence="8">The sequence shown here is derived from an EMBL/GenBank/DDBJ whole genome shotgun (WGS) entry which is preliminary data.</text>
</comment>
<comment type="subcellular location">
    <subcellularLocation>
        <location evidence="1">Cell membrane</location>
        <topology evidence="1">Multi-pass membrane protein</topology>
    </subcellularLocation>
</comment>
<feature type="transmembrane region" description="Helical" evidence="6">
    <location>
        <begin position="123"/>
        <end position="143"/>
    </location>
</feature>
<evidence type="ECO:0000313" key="9">
    <source>
        <dbReference type="Proteomes" id="UP000732619"/>
    </source>
</evidence>
<dbReference type="PANTHER" id="PTHR40074:SF2">
    <property type="entry name" value="O-ACETYLTRANSFERASE WECH"/>
    <property type="match status" value="1"/>
</dbReference>
<feature type="transmembrane region" description="Helical" evidence="6">
    <location>
        <begin position="181"/>
        <end position="198"/>
    </location>
</feature>
<evidence type="ECO:0000256" key="5">
    <source>
        <dbReference type="ARBA" id="ARBA00023136"/>
    </source>
</evidence>
<proteinExistence type="predicted"/>
<feature type="transmembrane region" description="Helical" evidence="6">
    <location>
        <begin position="280"/>
        <end position="301"/>
    </location>
</feature>
<evidence type="ECO:0000256" key="2">
    <source>
        <dbReference type="ARBA" id="ARBA00022475"/>
    </source>
</evidence>
<dbReference type="Pfam" id="PF01757">
    <property type="entry name" value="Acyl_transf_3"/>
    <property type="match status" value="1"/>
</dbReference>
<name>A0A8T3VXF9_METOL</name>
<feature type="transmembrane region" description="Helical" evidence="6">
    <location>
        <begin position="12"/>
        <end position="31"/>
    </location>
</feature>
<reference evidence="8" key="1">
    <citation type="submission" date="2019-04" db="EMBL/GenBank/DDBJ databases">
        <title>Evolution of Biomass-Degrading Anaerobic Consortia Revealed by Metagenomics.</title>
        <authorList>
            <person name="Peng X."/>
        </authorList>
    </citation>
    <scope>NUCLEOTIDE SEQUENCE</scope>
    <source>
        <strain evidence="8">SIG14</strain>
    </source>
</reference>
<evidence type="ECO:0000259" key="7">
    <source>
        <dbReference type="Pfam" id="PF01757"/>
    </source>
</evidence>
<feature type="transmembrane region" description="Helical" evidence="6">
    <location>
        <begin position="321"/>
        <end position="341"/>
    </location>
</feature>
<dbReference type="PANTHER" id="PTHR40074">
    <property type="entry name" value="O-ACETYLTRANSFERASE WECH"/>
    <property type="match status" value="1"/>
</dbReference>
<feature type="domain" description="Acyltransferase 3" evidence="7">
    <location>
        <begin position="9"/>
        <end position="338"/>
    </location>
</feature>
<dbReference type="GO" id="GO:0016413">
    <property type="term" value="F:O-acetyltransferase activity"/>
    <property type="evidence" value="ECO:0007669"/>
    <property type="project" value="TreeGrafter"/>
</dbReference>
<protein>
    <recommendedName>
        <fullName evidence="7">Acyltransferase 3 domain-containing protein</fullName>
    </recommendedName>
</protein>
<dbReference type="EMBL" id="SUTG01000049">
    <property type="protein sequence ID" value="MBE6513118.1"/>
    <property type="molecule type" value="Genomic_DNA"/>
</dbReference>
<dbReference type="InterPro" id="IPR002656">
    <property type="entry name" value="Acyl_transf_3_dom"/>
</dbReference>
<dbReference type="GO" id="GO:0009246">
    <property type="term" value="P:enterobacterial common antigen biosynthetic process"/>
    <property type="evidence" value="ECO:0007669"/>
    <property type="project" value="TreeGrafter"/>
</dbReference>
<gene>
    <name evidence="8" type="ORF">E7Z75_08275</name>
</gene>
<keyword evidence="4 6" id="KW-1133">Transmembrane helix</keyword>
<feature type="transmembrane region" description="Helical" evidence="6">
    <location>
        <begin position="150"/>
        <end position="169"/>
    </location>
</feature>
<keyword evidence="2" id="KW-1003">Cell membrane</keyword>
<feature type="transmembrane region" description="Helical" evidence="6">
    <location>
        <begin position="237"/>
        <end position="260"/>
    </location>
</feature>
<evidence type="ECO:0000256" key="4">
    <source>
        <dbReference type="ARBA" id="ARBA00022989"/>
    </source>
</evidence>